<dbReference type="Proteomes" id="UP000198418">
    <property type="component" value="Unassembled WGS sequence"/>
</dbReference>
<feature type="region of interest" description="Disordered" evidence="1">
    <location>
        <begin position="155"/>
        <end position="217"/>
    </location>
</feature>
<sequence>MNTHIDPPHAGAVLDEMHVGNIHGAFGTILHQDHGPRQNWRHRLQTLLAILGPGLIVMVGDNDAGRLWHLHSGRPELRRHSAVDAAAARPRALREPGDGAAPRRGRRRRPCAADPGALWQVLGRLFRHRPVPAQRVDRRHRIHRHRPGAELSRRLQAAGRVPRRAADHGGGEHRRFPPLRALLHGAGRRQPAAGPGFPGDPSADGPVGARFRHAATA</sequence>
<evidence type="ECO:0000313" key="3">
    <source>
        <dbReference type="Proteomes" id="UP000198418"/>
    </source>
</evidence>
<organism evidence="2 3">
    <name type="scientific">Rhodoblastus acidophilus</name>
    <name type="common">Rhodopseudomonas acidophila</name>
    <dbReference type="NCBI Taxonomy" id="1074"/>
    <lineage>
        <taxon>Bacteria</taxon>
        <taxon>Pseudomonadati</taxon>
        <taxon>Pseudomonadota</taxon>
        <taxon>Alphaproteobacteria</taxon>
        <taxon>Hyphomicrobiales</taxon>
        <taxon>Rhodoblastaceae</taxon>
        <taxon>Rhodoblastus</taxon>
    </lineage>
</organism>
<accession>A0A212SDD0</accession>
<dbReference type="AlphaFoldDB" id="A0A212SDD0"/>
<reference evidence="3" key="1">
    <citation type="submission" date="2017-06" db="EMBL/GenBank/DDBJ databases">
        <authorList>
            <person name="Varghese N."/>
            <person name="Submissions S."/>
        </authorList>
    </citation>
    <scope>NUCLEOTIDE SEQUENCE [LARGE SCALE GENOMIC DNA]</scope>
    <source>
        <strain evidence="3">DSM 137</strain>
    </source>
</reference>
<feature type="compositionally biased region" description="Basic and acidic residues" evidence="1">
    <location>
        <begin position="164"/>
        <end position="175"/>
    </location>
</feature>
<feature type="region of interest" description="Disordered" evidence="1">
    <location>
        <begin position="85"/>
        <end position="112"/>
    </location>
</feature>
<keyword evidence="3" id="KW-1185">Reference proteome</keyword>
<evidence type="ECO:0000256" key="1">
    <source>
        <dbReference type="SAM" id="MobiDB-lite"/>
    </source>
</evidence>
<evidence type="ECO:0000313" key="2">
    <source>
        <dbReference type="EMBL" id="SNB83606.1"/>
    </source>
</evidence>
<gene>
    <name evidence="2" type="ORF">SAMN06265338_1285</name>
</gene>
<protein>
    <submittedName>
        <fullName evidence="2">Uncharacterized protein</fullName>
    </submittedName>
</protein>
<dbReference type="EMBL" id="FYDG01000028">
    <property type="protein sequence ID" value="SNB83606.1"/>
    <property type="molecule type" value="Genomic_DNA"/>
</dbReference>
<name>A0A212SDD0_RHOAC</name>
<proteinExistence type="predicted"/>